<reference evidence="5" key="1">
    <citation type="submission" date="2012-12" db="EMBL/GenBank/DDBJ databases">
        <authorList>
            <person name="Hellsten U."/>
            <person name="Grimwood J."/>
            <person name="Chapman J.A."/>
            <person name="Shapiro H."/>
            <person name="Aerts A."/>
            <person name="Otillar R.P."/>
            <person name="Terry A.Y."/>
            <person name="Boore J.L."/>
            <person name="Simakov O."/>
            <person name="Marletaz F."/>
            <person name="Cho S.-J."/>
            <person name="Edsinger-Gonzales E."/>
            <person name="Havlak P."/>
            <person name="Kuo D.-H."/>
            <person name="Larsson T."/>
            <person name="Lv J."/>
            <person name="Arendt D."/>
            <person name="Savage R."/>
            <person name="Osoegawa K."/>
            <person name="de Jong P."/>
            <person name="Lindberg D.R."/>
            <person name="Seaver E.C."/>
            <person name="Weisblat D.A."/>
            <person name="Putnam N.H."/>
            <person name="Grigoriev I.V."/>
            <person name="Rokhsar D.S."/>
        </authorList>
    </citation>
    <scope>NUCLEOTIDE SEQUENCE</scope>
    <source>
        <strain evidence="5">I ESC-2004</strain>
    </source>
</reference>
<dbReference type="EMBL" id="AMQN01006080">
    <property type="status" value="NOT_ANNOTATED_CDS"/>
    <property type="molecule type" value="Genomic_DNA"/>
</dbReference>
<dbReference type="Gene3D" id="6.10.140.1230">
    <property type="match status" value="1"/>
</dbReference>
<dbReference type="PANTHER" id="PTHR10476">
    <property type="entry name" value="CHARGED MULTIVESICULAR BODY PROTEIN"/>
    <property type="match status" value="1"/>
</dbReference>
<dbReference type="Proteomes" id="UP000014760">
    <property type="component" value="Unassembled WGS sequence"/>
</dbReference>
<dbReference type="OMA" id="QQITMVM"/>
<gene>
    <name evidence="3" type="ORF">CAPTEDRAFT_219733</name>
</gene>
<protein>
    <recommendedName>
        <fullName evidence="6">Charged multivesicular body protein 1b</fullName>
    </recommendedName>
</protein>
<evidence type="ECO:0000313" key="3">
    <source>
        <dbReference type="EMBL" id="ELU10397.1"/>
    </source>
</evidence>
<evidence type="ECO:0000256" key="2">
    <source>
        <dbReference type="SAM" id="MobiDB-lite"/>
    </source>
</evidence>
<keyword evidence="5" id="KW-1185">Reference proteome</keyword>
<dbReference type="OrthoDB" id="10266568at2759"/>
<reference evidence="4" key="3">
    <citation type="submission" date="2015-06" db="UniProtKB">
        <authorList>
            <consortium name="EnsemblMetazoa"/>
        </authorList>
    </citation>
    <scope>IDENTIFICATION</scope>
</reference>
<dbReference type="AlphaFoldDB" id="R7UVV4"/>
<dbReference type="InterPro" id="IPR005024">
    <property type="entry name" value="Snf7_fam"/>
</dbReference>
<dbReference type="Pfam" id="PF03357">
    <property type="entry name" value="Snf7"/>
    <property type="match status" value="1"/>
</dbReference>
<sequence>MSKQMDSILIWLILTDPIPRSDLERNAKKSEKSEREEKGKLKKAIEKGNMEGAKIHAENAIRQKNQALNYRRMSARIDAVASRVQTAITTKQVTSSMGGVVKAMESAMKSMNLEKISQLMDRFEQQFENLDVQSQVMEGTMSATSTLNAPQGEVDSLMHEVADEAGLELNMDMPQSSTSIASSQSTKEQDELSARLARLRQA</sequence>
<evidence type="ECO:0000256" key="1">
    <source>
        <dbReference type="ARBA" id="ARBA00006190"/>
    </source>
</evidence>
<dbReference type="STRING" id="283909.R7UVV4"/>
<dbReference type="GO" id="GO:0007034">
    <property type="term" value="P:vacuolar transport"/>
    <property type="evidence" value="ECO:0007669"/>
    <property type="project" value="InterPro"/>
</dbReference>
<dbReference type="EMBL" id="KB297541">
    <property type="protein sequence ID" value="ELU10397.1"/>
    <property type="molecule type" value="Genomic_DNA"/>
</dbReference>
<comment type="similarity">
    <text evidence="1">Belongs to the SNF7 family.</text>
</comment>
<evidence type="ECO:0000313" key="5">
    <source>
        <dbReference type="Proteomes" id="UP000014760"/>
    </source>
</evidence>
<dbReference type="EnsemblMetazoa" id="CapteT219733">
    <property type="protein sequence ID" value="CapteP219733"/>
    <property type="gene ID" value="CapteG219733"/>
</dbReference>
<reference evidence="3 5" key="2">
    <citation type="journal article" date="2013" name="Nature">
        <title>Insights into bilaterian evolution from three spiralian genomes.</title>
        <authorList>
            <person name="Simakov O."/>
            <person name="Marletaz F."/>
            <person name="Cho S.J."/>
            <person name="Edsinger-Gonzales E."/>
            <person name="Havlak P."/>
            <person name="Hellsten U."/>
            <person name="Kuo D.H."/>
            <person name="Larsson T."/>
            <person name="Lv J."/>
            <person name="Arendt D."/>
            <person name="Savage R."/>
            <person name="Osoegawa K."/>
            <person name="de Jong P."/>
            <person name="Grimwood J."/>
            <person name="Chapman J.A."/>
            <person name="Shapiro H."/>
            <person name="Aerts A."/>
            <person name="Otillar R.P."/>
            <person name="Terry A.Y."/>
            <person name="Boore J.L."/>
            <person name="Grigoriev I.V."/>
            <person name="Lindberg D.R."/>
            <person name="Seaver E.C."/>
            <person name="Weisblat D.A."/>
            <person name="Putnam N.H."/>
            <person name="Rokhsar D.S."/>
        </authorList>
    </citation>
    <scope>NUCLEOTIDE SEQUENCE</scope>
    <source>
        <strain evidence="3 5">I ESC-2004</strain>
    </source>
</reference>
<feature type="compositionally biased region" description="Low complexity" evidence="2">
    <location>
        <begin position="175"/>
        <end position="186"/>
    </location>
</feature>
<name>R7UVV4_CAPTE</name>
<organism evidence="3">
    <name type="scientific">Capitella teleta</name>
    <name type="common">Polychaete worm</name>
    <dbReference type="NCBI Taxonomy" id="283909"/>
    <lineage>
        <taxon>Eukaryota</taxon>
        <taxon>Metazoa</taxon>
        <taxon>Spiralia</taxon>
        <taxon>Lophotrochozoa</taxon>
        <taxon>Annelida</taxon>
        <taxon>Polychaeta</taxon>
        <taxon>Sedentaria</taxon>
        <taxon>Scolecida</taxon>
        <taxon>Capitellidae</taxon>
        <taxon>Capitella</taxon>
    </lineage>
</organism>
<proteinExistence type="inferred from homology"/>
<feature type="region of interest" description="Disordered" evidence="2">
    <location>
        <begin position="170"/>
        <end position="202"/>
    </location>
</feature>
<feature type="region of interest" description="Disordered" evidence="2">
    <location>
        <begin position="23"/>
        <end position="42"/>
    </location>
</feature>
<accession>R7UVV4</accession>
<evidence type="ECO:0008006" key="6">
    <source>
        <dbReference type="Google" id="ProtNLM"/>
    </source>
</evidence>
<dbReference type="HOGENOM" id="CLU_080826_0_1_1"/>
<evidence type="ECO:0000313" key="4">
    <source>
        <dbReference type="EnsemblMetazoa" id="CapteP219733"/>
    </source>
</evidence>